<evidence type="ECO:0000259" key="1">
    <source>
        <dbReference type="Pfam" id="PF13391"/>
    </source>
</evidence>
<dbReference type="GO" id="GO:0004519">
    <property type="term" value="F:endonuclease activity"/>
    <property type="evidence" value="ECO:0007669"/>
    <property type="project" value="UniProtKB-KW"/>
</dbReference>
<proteinExistence type="predicted"/>
<feature type="domain" description="HNH nuclease" evidence="1">
    <location>
        <begin position="4"/>
        <end position="52"/>
    </location>
</feature>
<dbReference type="EMBL" id="JAWXYB010000018">
    <property type="protein sequence ID" value="MDX5929802.1"/>
    <property type="molecule type" value="Genomic_DNA"/>
</dbReference>
<dbReference type="GO" id="GO:0016787">
    <property type="term" value="F:hydrolase activity"/>
    <property type="evidence" value="ECO:0007669"/>
    <property type="project" value="UniProtKB-KW"/>
</dbReference>
<name>A0AAW9DP29_ACIAO</name>
<dbReference type="Proteomes" id="UP001279553">
    <property type="component" value="Unassembled WGS sequence"/>
</dbReference>
<reference evidence="2 3" key="1">
    <citation type="submission" date="2023-11" db="EMBL/GenBank/DDBJ databases">
        <title>MicrobeMod: A computational toolkit for identifying prokaryotic methylation and restriction-modification with nanopore sequencing.</title>
        <authorList>
            <person name="Crits-Christoph A."/>
            <person name="Kang S.C."/>
            <person name="Lee H."/>
            <person name="Ostrov N."/>
        </authorList>
    </citation>
    <scope>NUCLEOTIDE SEQUENCE [LARGE SCALE GENOMIC DNA]</scope>
    <source>
        <strain evidence="2 3">DSMZ 700</strain>
    </source>
</reference>
<dbReference type="InterPro" id="IPR003615">
    <property type="entry name" value="HNH_nuc"/>
</dbReference>
<keyword evidence="2" id="KW-0540">Nuclease</keyword>
<dbReference type="EC" id="3.1.-.-" evidence="2"/>
<comment type="caution">
    <text evidence="2">The sequence shown here is derived from an EMBL/GenBank/DDBJ whole genome shotgun (WGS) entry which is preliminary data.</text>
</comment>
<dbReference type="Pfam" id="PF13391">
    <property type="entry name" value="HNH_2"/>
    <property type="match status" value="1"/>
</dbReference>
<keyword evidence="2" id="KW-0255">Endonuclease</keyword>
<organism evidence="2 3">
    <name type="scientific">Acidiphilium acidophilum</name>
    <name type="common">Thiobacillus acidophilus</name>
    <dbReference type="NCBI Taxonomy" id="76588"/>
    <lineage>
        <taxon>Bacteria</taxon>
        <taxon>Pseudomonadati</taxon>
        <taxon>Pseudomonadota</taxon>
        <taxon>Alphaproteobacteria</taxon>
        <taxon>Acetobacterales</taxon>
        <taxon>Acidocellaceae</taxon>
        <taxon>Acidiphilium</taxon>
    </lineage>
</organism>
<gene>
    <name evidence="2" type="ORF">SIL87_03385</name>
</gene>
<keyword evidence="2" id="KW-0378">Hydrolase</keyword>
<protein>
    <submittedName>
        <fullName evidence="2">HNH endonuclease signature motif containing protein</fullName>
        <ecNumber evidence="2">3.1.-.-</ecNumber>
    </submittedName>
</protein>
<accession>A0AAW9DP29</accession>
<dbReference type="AlphaFoldDB" id="A0AAW9DP29"/>
<keyword evidence="3" id="KW-1185">Reference proteome</keyword>
<sequence>MYAGIAEPVLLHATHIVPWAECATDAERMDVHNGLLPSALSDAAFDAGLVSFADDGAVLVCPTRRLRGRNAFGVDPGRRWKD</sequence>
<evidence type="ECO:0000313" key="3">
    <source>
        <dbReference type="Proteomes" id="UP001279553"/>
    </source>
</evidence>
<dbReference type="RefSeq" id="WP_319612794.1">
    <property type="nucleotide sequence ID" value="NZ_JAWXYB010000018.1"/>
</dbReference>
<evidence type="ECO:0000313" key="2">
    <source>
        <dbReference type="EMBL" id="MDX5929802.1"/>
    </source>
</evidence>